<keyword evidence="10 17" id="KW-0520">NAD</keyword>
<dbReference type="EC" id="4.2.1.136" evidence="19"/>
<evidence type="ECO:0000256" key="11">
    <source>
        <dbReference type="ARBA" id="ARBA00023235"/>
    </source>
</evidence>
<evidence type="ECO:0000256" key="18">
    <source>
        <dbReference type="HAMAP-Rule" id="MF_01966"/>
    </source>
</evidence>
<comment type="function">
    <text evidence="17">Catalyzes the dehydration of the S-form of NAD(P)HX at the expense of ADP, which is converted to AMP. Together with NAD(P)HX epimerase, which catalyzes the epimerization of the S- and R-forms, the enzyme allows the repair of both epimers of NAD(P)HX, a damaged form of NAD(P)H that is a result of enzymatic or heat-dependent hydration.</text>
</comment>
<reference evidence="22 23" key="1">
    <citation type="submission" date="2020-05" db="EMBL/GenBank/DDBJ databases">
        <title>Draft genome of xy-202 and genomic insight in genome of the genus Peptostreptococcus.</title>
        <authorList>
            <person name="Zhang Z."/>
        </authorList>
    </citation>
    <scope>NUCLEOTIDE SEQUENCE [LARGE SCALE GENOMIC DNA]</scope>
    <source>
        <strain evidence="22 23">DSM 27025</strain>
    </source>
</reference>
<dbReference type="SUPFAM" id="SSF53613">
    <property type="entry name" value="Ribokinase-like"/>
    <property type="match status" value="1"/>
</dbReference>
<dbReference type="Gene3D" id="3.40.1190.20">
    <property type="match status" value="1"/>
</dbReference>
<feature type="domain" description="YjeF N-terminal" evidence="21">
    <location>
        <begin position="9"/>
        <end position="229"/>
    </location>
</feature>
<evidence type="ECO:0000256" key="5">
    <source>
        <dbReference type="ARBA" id="ARBA00022723"/>
    </source>
</evidence>
<gene>
    <name evidence="17" type="primary">nnrD</name>
    <name evidence="18" type="synonym">nnrE</name>
    <name evidence="22" type="ORF">HLB29_04830</name>
</gene>
<feature type="binding site" evidence="18">
    <location>
        <position position="172"/>
    </location>
    <ligand>
        <name>(6S)-NADPHX</name>
        <dbReference type="ChEBI" id="CHEBI:64076"/>
    </ligand>
</feature>
<evidence type="ECO:0000256" key="14">
    <source>
        <dbReference type="ARBA" id="ARBA00025153"/>
    </source>
</evidence>
<comment type="similarity">
    <text evidence="4 19">In the C-terminal section; belongs to the NnrD/CARKD family.</text>
</comment>
<comment type="catalytic activity">
    <reaction evidence="16 17 19">
        <text>(6S)-NADPHX + ADP = AMP + phosphate + NADPH + H(+)</text>
        <dbReference type="Rhea" id="RHEA:32235"/>
        <dbReference type="ChEBI" id="CHEBI:15378"/>
        <dbReference type="ChEBI" id="CHEBI:43474"/>
        <dbReference type="ChEBI" id="CHEBI:57783"/>
        <dbReference type="ChEBI" id="CHEBI:64076"/>
        <dbReference type="ChEBI" id="CHEBI:456215"/>
        <dbReference type="ChEBI" id="CHEBI:456216"/>
        <dbReference type="EC" id="4.2.1.136"/>
    </reaction>
</comment>
<evidence type="ECO:0000256" key="8">
    <source>
        <dbReference type="ARBA" id="ARBA00022857"/>
    </source>
</evidence>
<dbReference type="EC" id="5.1.99.6" evidence="19"/>
<proteinExistence type="inferred from homology"/>
<comment type="subunit">
    <text evidence="17">Homotetramer.</text>
</comment>
<evidence type="ECO:0000256" key="19">
    <source>
        <dbReference type="PIRNR" id="PIRNR017184"/>
    </source>
</evidence>
<dbReference type="Gene3D" id="3.40.50.10260">
    <property type="entry name" value="YjeF N-terminal domain"/>
    <property type="match status" value="1"/>
</dbReference>
<dbReference type="HAMAP" id="MF_01966">
    <property type="entry name" value="NADHX_epimerase"/>
    <property type="match status" value="1"/>
</dbReference>
<keyword evidence="9 18" id="KW-0630">Potassium</keyword>
<comment type="catalytic activity">
    <reaction evidence="15 17 19">
        <text>(6S)-NADHX + ADP = AMP + phosphate + NADH + H(+)</text>
        <dbReference type="Rhea" id="RHEA:32223"/>
        <dbReference type="ChEBI" id="CHEBI:15378"/>
        <dbReference type="ChEBI" id="CHEBI:43474"/>
        <dbReference type="ChEBI" id="CHEBI:57945"/>
        <dbReference type="ChEBI" id="CHEBI:64074"/>
        <dbReference type="ChEBI" id="CHEBI:456215"/>
        <dbReference type="ChEBI" id="CHEBI:456216"/>
        <dbReference type="EC" id="4.2.1.136"/>
    </reaction>
</comment>
<comment type="function">
    <text evidence="14 19">Bifunctional enzyme that catalyzes the epimerization of the S- and R-forms of NAD(P)HX and the dehydration of the S-form of NAD(P)HX at the expense of ADP, which is converted to AMP. This allows the repair of both epimers of NAD(P)HX, a damaged form of NAD(P)H that is a result of enzymatic or heat-dependent hydration.</text>
</comment>
<organism evidence="22 23">
    <name type="scientific">Peptostreptococcus canis</name>
    <dbReference type="NCBI Taxonomy" id="1159213"/>
    <lineage>
        <taxon>Bacteria</taxon>
        <taxon>Bacillati</taxon>
        <taxon>Bacillota</taxon>
        <taxon>Clostridia</taxon>
        <taxon>Peptostreptococcales</taxon>
        <taxon>Peptostreptococcaceae</taxon>
        <taxon>Peptostreptococcus</taxon>
    </lineage>
</organism>
<dbReference type="EMBL" id="JABGBW010000002">
    <property type="protein sequence ID" value="MBC2576004.1"/>
    <property type="molecule type" value="Genomic_DNA"/>
</dbReference>
<dbReference type="Pfam" id="PF03853">
    <property type="entry name" value="YjeF_N"/>
    <property type="match status" value="1"/>
</dbReference>
<comment type="catalytic activity">
    <reaction evidence="2 18 19">
        <text>(6R)-NADPHX = (6S)-NADPHX</text>
        <dbReference type="Rhea" id="RHEA:32227"/>
        <dbReference type="ChEBI" id="CHEBI:64076"/>
        <dbReference type="ChEBI" id="CHEBI:64077"/>
        <dbReference type="EC" id="5.1.99.6"/>
    </reaction>
</comment>
<evidence type="ECO:0000259" key="20">
    <source>
        <dbReference type="PROSITE" id="PS51383"/>
    </source>
</evidence>
<evidence type="ECO:0000256" key="13">
    <source>
        <dbReference type="ARBA" id="ARBA00023268"/>
    </source>
</evidence>
<protein>
    <recommendedName>
        <fullName evidence="19">Bifunctional NAD(P)H-hydrate repair enzyme</fullName>
    </recommendedName>
    <alternativeName>
        <fullName evidence="19">Nicotinamide nucleotide repair protein</fullName>
    </alternativeName>
    <domain>
        <recommendedName>
            <fullName evidence="19">ADP-dependent (S)-NAD(P)H-hydrate dehydratase</fullName>
            <ecNumber evidence="19">4.2.1.136</ecNumber>
        </recommendedName>
        <alternativeName>
            <fullName evidence="19">ADP-dependent NAD(P)HX dehydratase</fullName>
        </alternativeName>
    </domain>
    <domain>
        <recommendedName>
            <fullName evidence="19">NAD(P)H-hydrate epimerase</fullName>
            <ecNumber evidence="19">5.1.99.6</ecNumber>
        </recommendedName>
    </domain>
</protein>
<dbReference type="PROSITE" id="PS51383">
    <property type="entry name" value="YJEF_C_3"/>
    <property type="match status" value="1"/>
</dbReference>
<feature type="binding site" evidence="18">
    <location>
        <position position="153"/>
    </location>
    <ligand>
        <name>(6S)-NADPHX</name>
        <dbReference type="ChEBI" id="CHEBI:64076"/>
    </ligand>
</feature>
<name>A0ABR6TKR5_9FIRM</name>
<keyword evidence="8 17" id="KW-0521">NADP</keyword>
<sequence length="515" mass="56506">MLICDSKITSNMDKCCIEYYGIPELLLMESAARVAVERIEKINLDNNCGHKKIAIVCGSGNNGGDGFAIARILYNHNFEVDLILAGNQSSMSESAKINFDITQNMGINTMFIDSRFDLEQYCIESMENILKSSDLIIDCIFGAGLNRNVEGIYEKIIKSINNFPDISTVSIDIPSGLNGTTGNVMGVSVIADYTISFEYFKKGFLRYDAELYTGKVFTEKIGVPKDAKYDLGLYAEFIDENYVKNKLMSKKDHCHKGDFGKVCVIAGSKEFSGASYITTRAAVRTGSGLTTLIADEDVKMAVLPKFIEEMFCDIDDVERVRNLLEKADAIAFGPGKGINDKSREQLQNILKNYSVPKVIDADGISLLKDLISVQDIDLSNCIITPHIGEFSKITGESIECILEDRVKAAVSFAKKHNLTVVLKGKNTVISNGEYTMVNTTGNSGMANGGMGDLLTGIIASLCGQGYQPFEAACIGVYIHGLCGDEIYNKYKTVNASDLIKMIPKIMKMLYNGINK</sequence>
<comment type="similarity">
    <text evidence="3 19">In the N-terminal section; belongs to the NnrE/AIBP family.</text>
</comment>
<evidence type="ECO:0000256" key="15">
    <source>
        <dbReference type="ARBA" id="ARBA00048238"/>
    </source>
</evidence>
<dbReference type="PROSITE" id="PS51385">
    <property type="entry name" value="YJEF_N"/>
    <property type="match status" value="1"/>
</dbReference>
<comment type="similarity">
    <text evidence="18">Belongs to the NnrE/AIBP family.</text>
</comment>
<comment type="function">
    <text evidence="18">Catalyzes the epimerization of the S- and R-forms of NAD(P)HX, a damaged form of NAD(P)H that is a result of enzymatic or heat-dependent hydration. This is a prerequisite for the S-specific NAD(P)H-hydrate dehydratase to allow the repair of both epimers of NAD(P)HX.</text>
</comment>
<keyword evidence="5 18" id="KW-0479">Metal-binding</keyword>
<keyword evidence="11 18" id="KW-0413">Isomerase</keyword>
<dbReference type="NCBIfam" id="TIGR00196">
    <property type="entry name" value="yjeF_cterm"/>
    <property type="match status" value="1"/>
</dbReference>
<dbReference type="PANTHER" id="PTHR12592">
    <property type="entry name" value="ATP-DEPENDENT (S)-NAD(P)H-HYDRATE DEHYDRATASE FAMILY MEMBER"/>
    <property type="match status" value="1"/>
</dbReference>
<comment type="catalytic activity">
    <reaction evidence="1 18 19">
        <text>(6R)-NADHX = (6S)-NADHX</text>
        <dbReference type="Rhea" id="RHEA:32215"/>
        <dbReference type="ChEBI" id="CHEBI:64074"/>
        <dbReference type="ChEBI" id="CHEBI:64075"/>
        <dbReference type="EC" id="5.1.99.6"/>
    </reaction>
</comment>
<keyword evidence="23" id="KW-1185">Reference proteome</keyword>
<feature type="binding site" evidence="17">
    <location>
        <begin position="423"/>
        <end position="427"/>
    </location>
    <ligand>
        <name>AMP</name>
        <dbReference type="ChEBI" id="CHEBI:456215"/>
    </ligand>
</feature>
<evidence type="ECO:0000256" key="9">
    <source>
        <dbReference type="ARBA" id="ARBA00022958"/>
    </source>
</evidence>
<dbReference type="InterPro" id="IPR029056">
    <property type="entry name" value="Ribokinase-like"/>
</dbReference>
<feature type="binding site" evidence="18">
    <location>
        <position position="138"/>
    </location>
    <ligand>
        <name>K(+)</name>
        <dbReference type="ChEBI" id="CHEBI:29103"/>
    </ligand>
</feature>
<comment type="caution">
    <text evidence="22">The sequence shown here is derived from an EMBL/GenBank/DDBJ whole genome shotgun (WGS) entry which is preliminary data.</text>
</comment>
<evidence type="ECO:0000256" key="7">
    <source>
        <dbReference type="ARBA" id="ARBA00022840"/>
    </source>
</evidence>
<dbReference type="RefSeq" id="WP_185624016.1">
    <property type="nucleotide sequence ID" value="NZ_JABGBW010000002.1"/>
</dbReference>
<evidence type="ECO:0000256" key="6">
    <source>
        <dbReference type="ARBA" id="ARBA00022741"/>
    </source>
</evidence>
<keyword evidence="13" id="KW-0511">Multifunctional enzyme</keyword>
<dbReference type="Proteomes" id="UP000713904">
    <property type="component" value="Unassembled WGS sequence"/>
</dbReference>
<evidence type="ECO:0000256" key="3">
    <source>
        <dbReference type="ARBA" id="ARBA00006001"/>
    </source>
</evidence>
<feature type="binding site" evidence="18">
    <location>
        <begin position="61"/>
        <end position="65"/>
    </location>
    <ligand>
        <name>(6S)-NADPHX</name>
        <dbReference type="ChEBI" id="CHEBI:64076"/>
    </ligand>
</feature>
<evidence type="ECO:0000313" key="22">
    <source>
        <dbReference type="EMBL" id="MBC2576004.1"/>
    </source>
</evidence>
<feature type="domain" description="YjeF C-terminal" evidence="20">
    <location>
        <begin position="239"/>
        <end position="509"/>
    </location>
</feature>
<dbReference type="CDD" id="cd01171">
    <property type="entry name" value="YXKO-related"/>
    <property type="match status" value="1"/>
</dbReference>
<keyword evidence="7 17" id="KW-0067">ATP-binding</keyword>
<feature type="binding site" evidence="18">
    <location>
        <begin position="142"/>
        <end position="148"/>
    </location>
    <ligand>
        <name>(6S)-NADPHX</name>
        <dbReference type="ChEBI" id="CHEBI:64076"/>
    </ligand>
</feature>
<comment type="similarity">
    <text evidence="17">Belongs to the NnrD/CARKD family.</text>
</comment>
<feature type="binding site" evidence="17">
    <location>
        <position position="451"/>
    </location>
    <ligand>
        <name>AMP</name>
        <dbReference type="ChEBI" id="CHEBI:456215"/>
    </ligand>
</feature>
<evidence type="ECO:0000256" key="16">
    <source>
        <dbReference type="ARBA" id="ARBA00049209"/>
    </source>
</evidence>
<evidence type="ECO:0000256" key="10">
    <source>
        <dbReference type="ARBA" id="ARBA00023027"/>
    </source>
</evidence>
<feature type="binding site" evidence="17">
    <location>
        <position position="452"/>
    </location>
    <ligand>
        <name>(6S)-NADPHX</name>
        <dbReference type="ChEBI" id="CHEBI:64076"/>
    </ligand>
</feature>
<evidence type="ECO:0000313" key="23">
    <source>
        <dbReference type="Proteomes" id="UP000713904"/>
    </source>
</evidence>
<dbReference type="InterPro" id="IPR036652">
    <property type="entry name" value="YjeF_N_dom_sf"/>
</dbReference>
<feature type="binding site" evidence="18">
    <location>
        <position position="175"/>
    </location>
    <ligand>
        <name>K(+)</name>
        <dbReference type="ChEBI" id="CHEBI:29103"/>
    </ligand>
</feature>
<feature type="binding site" evidence="17">
    <location>
        <position position="274"/>
    </location>
    <ligand>
        <name>(6S)-NADPHX</name>
        <dbReference type="ChEBI" id="CHEBI:64076"/>
    </ligand>
</feature>
<evidence type="ECO:0000256" key="4">
    <source>
        <dbReference type="ARBA" id="ARBA00009524"/>
    </source>
</evidence>
<dbReference type="NCBIfam" id="TIGR00197">
    <property type="entry name" value="yjeF_nterm"/>
    <property type="match status" value="1"/>
</dbReference>
<dbReference type="InterPro" id="IPR030677">
    <property type="entry name" value="Nnr"/>
</dbReference>
<feature type="binding site" evidence="17">
    <location>
        <position position="335"/>
    </location>
    <ligand>
        <name>(6S)-NADPHX</name>
        <dbReference type="ChEBI" id="CHEBI:64076"/>
    </ligand>
</feature>
<evidence type="ECO:0000256" key="12">
    <source>
        <dbReference type="ARBA" id="ARBA00023239"/>
    </source>
</evidence>
<dbReference type="Pfam" id="PF01256">
    <property type="entry name" value="Carb_kinase"/>
    <property type="match status" value="1"/>
</dbReference>
<evidence type="ECO:0000256" key="17">
    <source>
        <dbReference type="HAMAP-Rule" id="MF_01965"/>
    </source>
</evidence>
<dbReference type="InterPro" id="IPR000631">
    <property type="entry name" value="CARKD"/>
</dbReference>
<dbReference type="InterPro" id="IPR004443">
    <property type="entry name" value="YjeF_N_dom"/>
</dbReference>
<feature type="binding site" evidence="18">
    <location>
        <position position="62"/>
    </location>
    <ligand>
        <name>K(+)</name>
        <dbReference type="ChEBI" id="CHEBI:29103"/>
    </ligand>
</feature>
<keyword evidence="12 17" id="KW-0456">Lyase</keyword>
<dbReference type="PIRSF" id="PIRSF017184">
    <property type="entry name" value="Nnr"/>
    <property type="match status" value="1"/>
</dbReference>
<evidence type="ECO:0000259" key="21">
    <source>
        <dbReference type="PROSITE" id="PS51385"/>
    </source>
</evidence>
<evidence type="ECO:0000256" key="1">
    <source>
        <dbReference type="ARBA" id="ARBA00000013"/>
    </source>
</evidence>
<comment type="cofactor">
    <cofactor evidence="18 19">
        <name>K(+)</name>
        <dbReference type="ChEBI" id="CHEBI:29103"/>
    </cofactor>
    <text evidence="18 19">Binds 1 potassium ion per subunit.</text>
</comment>
<dbReference type="PANTHER" id="PTHR12592:SF0">
    <property type="entry name" value="ATP-DEPENDENT (S)-NAD(P)H-HYDRATE DEHYDRATASE"/>
    <property type="match status" value="1"/>
</dbReference>
<comment type="cofactor">
    <cofactor evidence="17">
        <name>Mg(2+)</name>
        <dbReference type="ChEBI" id="CHEBI:18420"/>
    </cofactor>
</comment>
<evidence type="ECO:0000256" key="2">
    <source>
        <dbReference type="ARBA" id="ARBA00000909"/>
    </source>
</evidence>
<dbReference type="HAMAP" id="MF_01965">
    <property type="entry name" value="NADHX_dehydratase"/>
    <property type="match status" value="1"/>
</dbReference>
<dbReference type="SUPFAM" id="SSF64153">
    <property type="entry name" value="YjeF N-terminal domain-like"/>
    <property type="match status" value="1"/>
</dbReference>
<feature type="binding site" evidence="17">
    <location>
        <position position="386"/>
    </location>
    <ligand>
        <name>(6S)-NADPHX</name>
        <dbReference type="ChEBI" id="CHEBI:64076"/>
    </ligand>
</feature>
<keyword evidence="6 17" id="KW-0547">Nucleotide-binding</keyword>
<accession>A0ABR6TKR5</accession>